<keyword evidence="2" id="KW-1185">Reference proteome</keyword>
<dbReference type="Proteomes" id="UP001305647">
    <property type="component" value="Unassembled WGS sequence"/>
</dbReference>
<gene>
    <name evidence="1" type="ORF">N658DRAFT_560548</name>
</gene>
<dbReference type="EMBL" id="MU863651">
    <property type="protein sequence ID" value="KAK4099277.1"/>
    <property type="molecule type" value="Genomic_DNA"/>
</dbReference>
<sequence>MGRMRCDSPVTANSEQETLKSSGPFVLCGKKYGIVCCRALFTKIGAQEEHASRNVVKSGGRIIGNRQLGSMQVSQHGGQGFQTRRQPIFFLSFLRLLLNTDAQFDHTSQCSSGCLKGVVEHARSAYSVRERTINFRGVKLLMCSALNKSPNDVILGIRAWFER</sequence>
<reference evidence="1" key="2">
    <citation type="submission" date="2023-05" db="EMBL/GenBank/DDBJ databases">
        <authorList>
            <consortium name="Lawrence Berkeley National Laboratory"/>
            <person name="Steindorff A."/>
            <person name="Hensen N."/>
            <person name="Bonometti L."/>
            <person name="Westerberg I."/>
            <person name="Brannstrom I.O."/>
            <person name="Guillou S."/>
            <person name="Cros-Aarteil S."/>
            <person name="Calhoun S."/>
            <person name="Haridas S."/>
            <person name="Kuo A."/>
            <person name="Mondo S."/>
            <person name="Pangilinan J."/>
            <person name="Riley R."/>
            <person name="Labutti K."/>
            <person name="Andreopoulos B."/>
            <person name="Lipzen A."/>
            <person name="Chen C."/>
            <person name="Yanf M."/>
            <person name="Daum C."/>
            <person name="Ng V."/>
            <person name="Clum A."/>
            <person name="Ohm R."/>
            <person name="Martin F."/>
            <person name="Silar P."/>
            <person name="Natvig D."/>
            <person name="Lalanne C."/>
            <person name="Gautier V."/>
            <person name="Ament-Velasquez S.L."/>
            <person name="Kruys A."/>
            <person name="Hutchinson M.I."/>
            <person name="Powell A.J."/>
            <person name="Barry K."/>
            <person name="Miller A.N."/>
            <person name="Grigoriev I.V."/>
            <person name="Debuchy R."/>
            <person name="Gladieux P."/>
            <person name="Thoren M.H."/>
            <person name="Johannesson H."/>
        </authorList>
    </citation>
    <scope>NUCLEOTIDE SEQUENCE</scope>
    <source>
        <strain evidence="1">CBS 757.83</strain>
    </source>
</reference>
<proteinExistence type="predicted"/>
<evidence type="ECO:0000313" key="2">
    <source>
        <dbReference type="Proteomes" id="UP001305647"/>
    </source>
</evidence>
<accession>A0AAN6Q1H4</accession>
<comment type="caution">
    <text evidence="1">The sequence shown here is derived from an EMBL/GenBank/DDBJ whole genome shotgun (WGS) entry which is preliminary data.</text>
</comment>
<protein>
    <submittedName>
        <fullName evidence="1">Uncharacterized protein</fullName>
    </submittedName>
</protein>
<name>A0AAN6Q1H4_9PEZI</name>
<evidence type="ECO:0000313" key="1">
    <source>
        <dbReference type="EMBL" id="KAK4099277.1"/>
    </source>
</evidence>
<reference evidence="1" key="1">
    <citation type="journal article" date="2023" name="Mol. Phylogenet. Evol.">
        <title>Genome-scale phylogeny and comparative genomics of the fungal order Sordariales.</title>
        <authorList>
            <person name="Hensen N."/>
            <person name="Bonometti L."/>
            <person name="Westerberg I."/>
            <person name="Brannstrom I.O."/>
            <person name="Guillou S."/>
            <person name="Cros-Aarteil S."/>
            <person name="Calhoun S."/>
            <person name="Haridas S."/>
            <person name="Kuo A."/>
            <person name="Mondo S."/>
            <person name="Pangilinan J."/>
            <person name="Riley R."/>
            <person name="LaButti K."/>
            <person name="Andreopoulos B."/>
            <person name="Lipzen A."/>
            <person name="Chen C."/>
            <person name="Yan M."/>
            <person name="Daum C."/>
            <person name="Ng V."/>
            <person name="Clum A."/>
            <person name="Steindorff A."/>
            <person name="Ohm R.A."/>
            <person name="Martin F."/>
            <person name="Silar P."/>
            <person name="Natvig D.O."/>
            <person name="Lalanne C."/>
            <person name="Gautier V."/>
            <person name="Ament-Velasquez S.L."/>
            <person name="Kruys A."/>
            <person name="Hutchinson M.I."/>
            <person name="Powell A.J."/>
            <person name="Barry K."/>
            <person name="Miller A.N."/>
            <person name="Grigoriev I.V."/>
            <person name="Debuchy R."/>
            <person name="Gladieux P."/>
            <person name="Hiltunen Thoren M."/>
            <person name="Johannesson H."/>
        </authorList>
    </citation>
    <scope>NUCLEOTIDE SEQUENCE</scope>
    <source>
        <strain evidence="1">CBS 757.83</strain>
    </source>
</reference>
<dbReference type="AlphaFoldDB" id="A0AAN6Q1H4"/>
<organism evidence="1 2">
    <name type="scientific">Parathielavia hyrcaniae</name>
    <dbReference type="NCBI Taxonomy" id="113614"/>
    <lineage>
        <taxon>Eukaryota</taxon>
        <taxon>Fungi</taxon>
        <taxon>Dikarya</taxon>
        <taxon>Ascomycota</taxon>
        <taxon>Pezizomycotina</taxon>
        <taxon>Sordariomycetes</taxon>
        <taxon>Sordariomycetidae</taxon>
        <taxon>Sordariales</taxon>
        <taxon>Chaetomiaceae</taxon>
        <taxon>Parathielavia</taxon>
    </lineage>
</organism>